<gene>
    <name evidence="2" type="ORF">RCL2_002661300</name>
</gene>
<protein>
    <submittedName>
        <fullName evidence="2">Uncharacterized protein</fullName>
    </submittedName>
</protein>
<dbReference type="AlphaFoldDB" id="A0A8H3M9T4"/>
<organism evidence="2 3">
    <name type="scientific">Rhizophagus clarus</name>
    <dbReference type="NCBI Taxonomy" id="94130"/>
    <lineage>
        <taxon>Eukaryota</taxon>
        <taxon>Fungi</taxon>
        <taxon>Fungi incertae sedis</taxon>
        <taxon>Mucoromycota</taxon>
        <taxon>Glomeromycotina</taxon>
        <taxon>Glomeromycetes</taxon>
        <taxon>Glomerales</taxon>
        <taxon>Glomeraceae</taxon>
        <taxon>Rhizophagus</taxon>
    </lineage>
</organism>
<comment type="caution">
    <text evidence="2">The sequence shown here is derived from an EMBL/GenBank/DDBJ whole genome shotgun (WGS) entry which is preliminary data.</text>
</comment>
<name>A0A8H3M9T4_9GLOM</name>
<dbReference type="OrthoDB" id="2408011at2759"/>
<evidence type="ECO:0000256" key="1">
    <source>
        <dbReference type="SAM" id="Coils"/>
    </source>
</evidence>
<keyword evidence="1" id="KW-0175">Coiled coil</keyword>
<accession>A0A8H3M9T4</accession>
<proteinExistence type="predicted"/>
<evidence type="ECO:0000313" key="3">
    <source>
        <dbReference type="Proteomes" id="UP000615446"/>
    </source>
</evidence>
<sequence length="212" mass="25016">MTRSSKKHHIASTKSHATNGTFISNETKFKKKTREIEDFLNEDWGDDDDNEWKEDIDLTLVQTNYKRLLELELWTKAAKGTSKLTNFFSSKNKEMIESDDILTDDEWNFKEVEVKIKNLKEELKRDQYRMSVIEYNKKRAIFEMLKRVKENEKGLIKISVKAAELVFIDTFQGKHQKIIRLVDDEDIAAKCQAWICSQGRHTTPTKFKEFVE</sequence>
<dbReference type="EMBL" id="BLAL01000285">
    <property type="protein sequence ID" value="GET00142.1"/>
    <property type="molecule type" value="Genomic_DNA"/>
</dbReference>
<feature type="coiled-coil region" evidence="1">
    <location>
        <begin position="102"/>
        <end position="129"/>
    </location>
</feature>
<evidence type="ECO:0000313" key="2">
    <source>
        <dbReference type="EMBL" id="GET00142.1"/>
    </source>
</evidence>
<dbReference type="Proteomes" id="UP000615446">
    <property type="component" value="Unassembled WGS sequence"/>
</dbReference>
<reference evidence="2" key="1">
    <citation type="submission" date="2019-10" db="EMBL/GenBank/DDBJ databases">
        <title>Conservation and host-specific expression of non-tandemly repeated heterogenous ribosome RNA gene in arbuscular mycorrhizal fungi.</title>
        <authorList>
            <person name="Maeda T."/>
            <person name="Kobayashi Y."/>
            <person name="Nakagawa T."/>
            <person name="Ezawa T."/>
            <person name="Yamaguchi K."/>
            <person name="Bino T."/>
            <person name="Nishimoto Y."/>
            <person name="Shigenobu S."/>
            <person name="Kawaguchi M."/>
        </authorList>
    </citation>
    <scope>NUCLEOTIDE SEQUENCE</scope>
    <source>
        <strain evidence="2">HR1</strain>
    </source>
</reference>